<accession>A0AA39L7L8</accession>
<evidence type="ECO:0000256" key="1">
    <source>
        <dbReference type="PROSITE-ProRule" id="PRU00110"/>
    </source>
</evidence>
<name>A0AA39L7L8_SARSR</name>
<dbReference type="PANTHER" id="PTHR28242:SF52">
    <property type="entry name" value="PHOSPHORELAY INTERMEDIATE PROTEIN YPD1"/>
    <property type="match status" value="1"/>
</dbReference>
<dbReference type="InterPro" id="IPR045871">
    <property type="entry name" value="AHP1-5/YPD1"/>
</dbReference>
<feature type="modified residue" description="Phosphohistidine" evidence="1">
    <location>
        <position position="74"/>
    </location>
</feature>
<keyword evidence="4" id="KW-1185">Reference proteome</keyword>
<dbReference type="GO" id="GO:0005737">
    <property type="term" value="C:cytoplasm"/>
    <property type="evidence" value="ECO:0007669"/>
    <property type="project" value="TreeGrafter"/>
</dbReference>
<dbReference type="PROSITE" id="PS50894">
    <property type="entry name" value="HPT"/>
    <property type="match status" value="1"/>
</dbReference>
<keyword evidence="1" id="KW-0597">Phosphoprotein</keyword>
<dbReference type="SMART" id="SM00073">
    <property type="entry name" value="HPT"/>
    <property type="match status" value="1"/>
</dbReference>
<organism evidence="3 4">
    <name type="scientific">Sarocladium strictum</name>
    <name type="common">Black bundle disease fungus</name>
    <name type="synonym">Acremonium strictum</name>
    <dbReference type="NCBI Taxonomy" id="5046"/>
    <lineage>
        <taxon>Eukaryota</taxon>
        <taxon>Fungi</taxon>
        <taxon>Dikarya</taxon>
        <taxon>Ascomycota</taxon>
        <taxon>Pezizomycotina</taxon>
        <taxon>Sordariomycetes</taxon>
        <taxon>Hypocreomycetidae</taxon>
        <taxon>Hypocreales</taxon>
        <taxon>Sarocladiaceae</taxon>
        <taxon>Sarocladium</taxon>
    </lineage>
</organism>
<dbReference type="Proteomes" id="UP001175261">
    <property type="component" value="Unassembled WGS sequence"/>
</dbReference>
<dbReference type="PANTHER" id="PTHR28242">
    <property type="entry name" value="PHOSPHORELAY INTERMEDIATE PROTEIN YPD1"/>
    <property type="match status" value="1"/>
</dbReference>
<proteinExistence type="predicted"/>
<reference evidence="3" key="1">
    <citation type="submission" date="2022-10" db="EMBL/GenBank/DDBJ databases">
        <title>Determination and structural analysis of whole genome sequence of Sarocladium strictum F4-1.</title>
        <authorList>
            <person name="Hu L."/>
            <person name="Jiang Y."/>
        </authorList>
    </citation>
    <scope>NUCLEOTIDE SEQUENCE</scope>
    <source>
        <strain evidence="3">F4-1</strain>
    </source>
</reference>
<feature type="domain" description="HPt" evidence="2">
    <location>
        <begin position="35"/>
        <end position="133"/>
    </location>
</feature>
<sequence>MSPVDTAKGAKKHKLSDVLDMNTFEQILEMDEEGDNEFSSSIVDGFLDQAEETFVSMDKALEEEQLEELSSLGHFLKGSSATLGLVKIRDGCENIQRYGKMENTDGSPLTDADKCLKLIDETLRAIKADFTHAKTVLREHYPDPKAEA</sequence>
<dbReference type="SUPFAM" id="SSF47226">
    <property type="entry name" value="Histidine-containing phosphotransfer domain, HPT domain"/>
    <property type="match status" value="1"/>
</dbReference>
<dbReference type="GO" id="GO:0009927">
    <property type="term" value="F:histidine phosphotransfer kinase activity"/>
    <property type="evidence" value="ECO:0007669"/>
    <property type="project" value="InterPro"/>
</dbReference>
<evidence type="ECO:0000259" key="2">
    <source>
        <dbReference type="PROSITE" id="PS50894"/>
    </source>
</evidence>
<dbReference type="Gene3D" id="1.20.120.160">
    <property type="entry name" value="HPT domain"/>
    <property type="match status" value="1"/>
</dbReference>
<dbReference type="AlphaFoldDB" id="A0AA39L7L8"/>
<dbReference type="InterPro" id="IPR036641">
    <property type="entry name" value="HPT_dom_sf"/>
</dbReference>
<dbReference type="GO" id="GO:0043424">
    <property type="term" value="F:protein histidine kinase binding"/>
    <property type="evidence" value="ECO:0007669"/>
    <property type="project" value="InterPro"/>
</dbReference>
<dbReference type="GO" id="GO:0005634">
    <property type="term" value="C:nucleus"/>
    <property type="evidence" value="ECO:0007669"/>
    <property type="project" value="TreeGrafter"/>
</dbReference>
<dbReference type="GO" id="GO:0000160">
    <property type="term" value="P:phosphorelay signal transduction system"/>
    <property type="evidence" value="ECO:0007669"/>
    <property type="project" value="InterPro"/>
</dbReference>
<evidence type="ECO:0000313" key="4">
    <source>
        <dbReference type="Proteomes" id="UP001175261"/>
    </source>
</evidence>
<comment type="caution">
    <text evidence="3">The sequence shown here is derived from an EMBL/GenBank/DDBJ whole genome shotgun (WGS) entry which is preliminary data.</text>
</comment>
<gene>
    <name evidence="3" type="ORF">NLU13_5152</name>
</gene>
<dbReference type="EMBL" id="JAPDFR010000004">
    <property type="protein sequence ID" value="KAK0386839.1"/>
    <property type="molecule type" value="Genomic_DNA"/>
</dbReference>
<protein>
    <recommendedName>
        <fullName evidence="2">HPt domain-containing protein</fullName>
    </recommendedName>
</protein>
<evidence type="ECO:0000313" key="3">
    <source>
        <dbReference type="EMBL" id="KAK0386839.1"/>
    </source>
</evidence>
<dbReference type="Pfam" id="PF01627">
    <property type="entry name" value="Hpt"/>
    <property type="match status" value="1"/>
</dbReference>
<dbReference type="InterPro" id="IPR008207">
    <property type="entry name" value="Sig_transdc_His_kin_Hpt_dom"/>
</dbReference>